<proteinExistence type="predicted"/>
<evidence type="ECO:0000313" key="1">
    <source>
        <dbReference type="EMBL" id="GEL21509.1"/>
    </source>
</evidence>
<dbReference type="Proteomes" id="UP000321685">
    <property type="component" value="Unassembled WGS sequence"/>
</dbReference>
<gene>
    <name evidence="1" type="ORF">PSU4_04630</name>
</gene>
<comment type="caution">
    <text evidence="1">The sequence shown here is derived from an EMBL/GenBank/DDBJ whole genome shotgun (WGS) entry which is preliminary data.</text>
</comment>
<name>A0A511D9M2_9PSEU</name>
<protein>
    <submittedName>
        <fullName evidence="1">Uncharacterized protein</fullName>
    </submittedName>
</protein>
<dbReference type="AlphaFoldDB" id="A0A511D9M2"/>
<organism evidence="1 2">
    <name type="scientific">Pseudonocardia sulfidoxydans NBRC 16205</name>
    <dbReference type="NCBI Taxonomy" id="1223511"/>
    <lineage>
        <taxon>Bacteria</taxon>
        <taxon>Bacillati</taxon>
        <taxon>Actinomycetota</taxon>
        <taxon>Actinomycetes</taxon>
        <taxon>Pseudonocardiales</taxon>
        <taxon>Pseudonocardiaceae</taxon>
        <taxon>Pseudonocardia</taxon>
    </lineage>
</organism>
<reference evidence="1 2" key="1">
    <citation type="submission" date="2019-07" db="EMBL/GenBank/DDBJ databases">
        <title>Whole genome shotgun sequence of Pseudonocardia sulfidoxydans NBRC 16205.</title>
        <authorList>
            <person name="Hosoyama A."/>
            <person name="Uohara A."/>
            <person name="Ohji S."/>
            <person name="Ichikawa N."/>
        </authorList>
    </citation>
    <scope>NUCLEOTIDE SEQUENCE [LARGE SCALE GENOMIC DNA]</scope>
    <source>
        <strain evidence="1 2">NBRC 16205</strain>
    </source>
</reference>
<evidence type="ECO:0000313" key="2">
    <source>
        <dbReference type="Proteomes" id="UP000321685"/>
    </source>
</evidence>
<keyword evidence="2" id="KW-1185">Reference proteome</keyword>
<dbReference type="EMBL" id="BJVJ01000003">
    <property type="protein sequence ID" value="GEL21509.1"/>
    <property type="molecule type" value="Genomic_DNA"/>
</dbReference>
<sequence length="91" mass="9354">MARGVALREVAHQREQGDDDLVAQFAAAGVVRIEGDHPVHGFGQARVLAGRRLVGGGAISSVLAIGAPTRIRTWEATGCTSEDVSGGSCCP</sequence>
<accession>A0A511D9M2</accession>